<sequence length="527" mass="60132">MLTVLGSKELSPMVTTLEEALDLSRMLVYLLDLGMVFYVGSHTSTLDKLASDQEINGMGLDDQSVFNFTCRKQPLACLGGFLDDNSVWVFHFGSREVTSPNRKFAILTTIEVLADVWGPVWAEAKNTINPGEEQRITKYSVSKGCIRRVRSNAPCEVPGAIRCHWYNWAHDFRLRFSNLVTRSEELTMSVNDKLLIGTELRLNPNCNYTLQEYEMSYGQMMRPLGPRPSSWKLDGATLGIQVAAPKVVAFQIQGNVKKVPETTIKQFIMEKWRFEPERANPGILNSYFGLEISHCTGNARRVPLKYILLMPCVQEMLERQIPGWTLTQWGMYFIKAMQVESDEAIFAFWIQHPHERPLVGQLVRSVLDVLDNTGKDDVGFHAAFLHGNSEHGVDIDERNNEWAHLLRDTFLMATYAIVNETCLECRQPDHTAAICNDEPRYTVLQTQVELRKGDVLRDRLRIEPHNQTFRQVDKEPAIQRTPQYLAPEVALKRALLGSYNLAIAKEVSTQKEHPSGDIAKKFWRNEI</sequence>
<gene>
    <name evidence="1" type="ORF">GGP41_003122</name>
</gene>
<evidence type="ECO:0000313" key="2">
    <source>
        <dbReference type="Proteomes" id="UP000624244"/>
    </source>
</evidence>
<proteinExistence type="predicted"/>
<dbReference type="Proteomes" id="UP000624244">
    <property type="component" value="Unassembled WGS sequence"/>
</dbReference>
<protein>
    <submittedName>
        <fullName evidence="1">Uncharacterized protein</fullName>
    </submittedName>
</protein>
<evidence type="ECO:0000313" key="1">
    <source>
        <dbReference type="EMBL" id="KAF5845465.1"/>
    </source>
</evidence>
<comment type="caution">
    <text evidence="1">The sequence shown here is derived from an EMBL/GenBank/DDBJ whole genome shotgun (WGS) entry which is preliminary data.</text>
</comment>
<dbReference type="AlphaFoldDB" id="A0A8H5ZCD8"/>
<accession>A0A8H5ZCD8</accession>
<organism evidence="1 2">
    <name type="scientific">Cochliobolus sativus</name>
    <name type="common">Common root rot and spot blotch fungus</name>
    <name type="synonym">Bipolaris sorokiniana</name>
    <dbReference type="NCBI Taxonomy" id="45130"/>
    <lineage>
        <taxon>Eukaryota</taxon>
        <taxon>Fungi</taxon>
        <taxon>Dikarya</taxon>
        <taxon>Ascomycota</taxon>
        <taxon>Pezizomycotina</taxon>
        <taxon>Dothideomycetes</taxon>
        <taxon>Pleosporomycetidae</taxon>
        <taxon>Pleosporales</taxon>
        <taxon>Pleosporineae</taxon>
        <taxon>Pleosporaceae</taxon>
        <taxon>Bipolaris</taxon>
    </lineage>
</organism>
<reference evidence="1" key="1">
    <citation type="submission" date="2019-11" db="EMBL/GenBank/DDBJ databases">
        <title>Bipolaris sorokiniana Genome sequencing.</title>
        <authorList>
            <person name="Wang H."/>
        </authorList>
    </citation>
    <scope>NUCLEOTIDE SEQUENCE</scope>
</reference>
<name>A0A8H5ZCD8_COCSA</name>
<dbReference type="EMBL" id="WNKQ01000019">
    <property type="protein sequence ID" value="KAF5845465.1"/>
    <property type="molecule type" value="Genomic_DNA"/>
</dbReference>